<organism evidence="2 3">
    <name type="scientific">Rousettus aegyptiacus</name>
    <name type="common">Egyptian fruit bat</name>
    <name type="synonym">Pteropus aegyptiacus</name>
    <dbReference type="NCBI Taxonomy" id="9407"/>
    <lineage>
        <taxon>Eukaryota</taxon>
        <taxon>Metazoa</taxon>
        <taxon>Chordata</taxon>
        <taxon>Craniata</taxon>
        <taxon>Vertebrata</taxon>
        <taxon>Euteleostomi</taxon>
        <taxon>Mammalia</taxon>
        <taxon>Eutheria</taxon>
        <taxon>Laurasiatheria</taxon>
        <taxon>Chiroptera</taxon>
        <taxon>Yinpterochiroptera</taxon>
        <taxon>Pteropodoidea</taxon>
        <taxon>Pteropodidae</taxon>
        <taxon>Rousettinae</taxon>
        <taxon>Rousettus</taxon>
    </lineage>
</organism>
<reference evidence="2 3" key="1">
    <citation type="journal article" date="2020" name="Nature">
        <title>Six reference-quality genomes reveal evolution of bat adaptations.</title>
        <authorList>
            <person name="Jebb D."/>
            <person name="Huang Z."/>
            <person name="Pippel M."/>
            <person name="Hughes G.M."/>
            <person name="Lavrichenko K."/>
            <person name="Devanna P."/>
            <person name="Winkler S."/>
            <person name="Jermiin L.S."/>
            <person name="Skirmuntt E.C."/>
            <person name="Katzourakis A."/>
            <person name="Burkitt-Gray L."/>
            <person name="Ray D.A."/>
            <person name="Sullivan K.A.M."/>
            <person name="Roscito J.G."/>
            <person name="Kirilenko B.M."/>
            <person name="Davalos L.M."/>
            <person name="Corthals A.P."/>
            <person name="Power M.L."/>
            <person name="Jones G."/>
            <person name="Ransome R.D."/>
            <person name="Dechmann D.K.N."/>
            <person name="Locatelli A.G."/>
            <person name="Puechmaille S.J."/>
            <person name="Fedrigo O."/>
            <person name="Jarvis E.D."/>
            <person name="Hiller M."/>
            <person name="Vernes S.C."/>
            <person name="Myers E.W."/>
            <person name="Teeling E.C."/>
        </authorList>
    </citation>
    <scope>NUCLEOTIDE SEQUENCE [LARGE SCALE GENOMIC DNA]</scope>
    <source>
        <strain evidence="2">MRouAeg1</strain>
        <tissue evidence="2">Muscle</tissue>
    </source>
</reference>
<evidence type="ECO:0000313" key="2">
    <source>
        <dbReference type="EMBL" id="KAF6505935.1"/>
    </source>
</evidence>
<accession>A0A7J8KAP2</accession>
<name>A0A7J8KAP2_ROUAE</name>
<gene>
    <name evidence="2" type="ORF">HJG63_007815</name>
</gene>
<feature type="region of interest" description="Disordered" evidence="1">
    <location>
        <begin position="54"/>
        <end position="94"/>
    </location>
</feature>
<evidence type="ECO:0000313" key="3">
    <source>
        <dbReference type="Proteomes" id="UP000593571"/>
    </source>
</evidence>
<proteinExistence type="predicted"/>
<dbReference type="AlphaFoldDB" id="A0A7J8KAP2"/>
<keyword evidence="3" id="KW-1185">Reference proteome</keyword>
<dbReference type="EMBL" id="JACASE010000001">
    <property type="protein sequence ID" value="KAF6505935.1"/>
    <property type="molecule type" value="Genomic_DNA"/>
</dbReference>
<feature type="compositionally biased region" description="Low complexity" evidence="1">
    <location>
        <begin position="73"/>
        <end position="94"/>
    </location>
</feature>
<protein>
    <submittedName>
        <fullName evidence="2">Uncharacterized protein</fullName>
    </submittedName>
</protein>
<dbReference type="Proteomes" id="UP000593571">
    <property type="component" value="Unassembled WGS sequence"/>
</dbReference>
<comment type="caution">
    <text evidence="2">The sequence shown here is derived from an EMBL/GenBank/DDBJ whole genome shotgun (WGS) entry which is preliminary data.</text>
</comment>
<evidence type="ECO:0000256" key="1">
    <source>
        <dbReference type="SAM" id="MobiDB-lite"/>
    </source>
</evidence>
<sequence length="266" mass="28350">MESRIPTLPFPRCEILPAFLLLQSSFIHFPNIDGTLPLCQARTARSNCRVPMGQLRAQGSRMATPTMPTARGPSLRRTSTGSSSSSSPSPWKRTSMSCRCLMAHPNQRTCEPGSQAFSCQPPLSAWPPPSLCASSVTTRSVLRASMPAMKCSPVTRVGTPDGCPMASSRAQPSTWATRSVTAATLASSWRAMPCSPATLARRTVPRGTSPCPPAERTMPVAVPCGARAASSPAPTSPRSIITMLIARGPSWPNWETPLLWSSLTSS</sequence>